<comment type="subcellular location">
    <subcellularLocation>
        <location evidence="1">Membrane</location>
        <topology evidence="1">Multi-pass membrane protein</topology>
    </subcellularLocation>
</comment>
<dbReference type="InterPro" id="IPR019734">
    <property type="entry name" value="TPR_rpt"/>
</dbReference>
<keyword evidence="5 6" id="KW-0472">Membrane</keyword>
<evidence type="ECO:0000313" key="8">
    <source>
        <dbReference type="Proteomes" id="UP001457282"/>
    </source>
</evidence>
<dbReference type="GO" id="GO:0032979">
    <property type="term" value="P:protein insertion into mitochondrial inner membrane from matrix"/>
    <property type="evidence" value="ECO:0007669"/>
    <property type="project" value="TreeGrafter"/>
</dbReference>
<dbReference type="SMART" id="SM00028">
    <property type="entry name" value="TPR"/>
    <property type="match status" value="3"/>
</dbReference>
<evidence type="ECO:0000256" key="3">
    <source>
        <dbReference type="ARBA" id="ARBA00022692"/>
    </source>
</evidence>
<feature type="transmembrane region" description="Helical" evidence="6">
    <location>
        <begin position="201"/>
        <end position="220"/>
    </location>
</feature>
<dbReference type="GO" id="GO:0005743">
    <property type="term" value="C:mitochondrial inner membrane"/>
    <property type="evidence" value="ECO:0007669"/>
    <property type="project" value="TreeGrafter"/>
</dbReference>
<dbReference type="EMBL" id="JBEDUW010000006">
    <property type="protein sequence ID" value="KAK9919268.1"/>
    <property type="molecule type" value="Genomic_DNA"/>
</dbReference>
<protein>
    <recommendedName>
        <fullName evidence="9">ALBINO3-like protein 2, chloroplastic</fullName>
    </recommendedName>
</protein>
<sequence length="563" mass="63102">MATSSKLSSHIRRRLRPSSAFNFLPALSHARQFHLLTNPNPKSNSSTNLLSPHLPWNAYSFRQTLTSSHSRFFSTGSSDDSDFVRFGDSGADSGTQLEVMDFGATASTGEESLLPVQGLISVLDQFHELTGLPWWIVIGSSTVAMRVTLLPLLIVQLKKLKRIGELFPKLPPPLPPMFSGKSYIDQISLFRKERRAIGCPSFMWFLAYLSVQIPCFFLWLTTIRRMSLDNHLGFDCGGTLWFQNLSELPHGVSGPIFPLLIAGLHYANVQISFKVSSLKEMKGMFGLLAKYYKHYLDFMTLLLFIFAYYMPQGSLVYWVTNSTLSVIQQLALKDPAVRAKLGLPVNDKPTETVNSEELGTPEISPLASPTKMKKISLQNLSPKDLVNLSIQVLSQRDKETALQLLELALEKDPEYVRALIIMGQTLLQKQLHAEATEYLEHAITKLFSTGHPTEVEDIDLLILASQWTGVAYIRQGKFKEGIVHLERIGQLKEPDEPKSKAHYYDGLLMLASALSNVGRKDEALKHLRLAAAYNPAYSEYVEQCENEDDGLISDLASSRRADY</sequence>
<dbReference type="InterPro" id="IPR001708">
    <property type="entry name" value="YidC/ALB3/OXA1/COX18"/>
</dbReference>
<dbReference type="Pfam" id="PF13181">
    <property type="entry name" value="TPR_8"/>
    <property type="match status" value="1"/>
</dbReference>
<dbReference type="InterPro" id="IPR011990">
    <property type="entry name" value="TPR-like_helical_dom_sf"/>
</dbReference>
<evidence type="ECO:0000256" key="5">
    <source>
        <dbReference type="ARBA" id="ARBA00023136"/>
    </source>
</evidence>
<feature type="transmembrane region" description="Helical" evidence="6">
    <location>
        <begin position="256"/>
        <end position="275"/>
    </location>
</feature>
<dbReference type="PANTHER" id="PTHR12428">
    <property type="entry name" value="OXA1"/>
    <property type="match status" value="1"/>
</dbReference>
<feature type="transmembrane region" description="Helical" evidence="6">
    <location>
        <begin position="132"/>
        <end position="155"/>
    </location>
</feature>
<dbReference type="AlphaFoldDB" id="A0AAW1W3U5"/>
<comment type="similarity">
    <text evidence="2">Belongs to the OXA1/ALB3/YidC (TC 2.A.9.2) family.</text>
</comment>
<gene>
    <name evidence="7" type="ORF">M0R45_027877</name>
</gene>
<feature type="transmembrane region" description="Helical" evidence="6">
    <location>
        <begin position="295"/>
        <end position="319"/>
    </location>
</feature>
<keyword evidence="8" id="KW-1185">Reference proteome</keyword>
<comment type="caution">
    <text evidence="7">The sequence shown here is derived from an EMBL/GenBank/DDBJ whole genome shotgun (WGS) entry which is preliminary data.</text>
</comment>
<reference evidence="7 8" key="1">
    <citation type="journal article" date="2023" name="G3 (Bethesda)">
        <title>A chromosome-length genome assembly and annotation of blackberry (Rubus argutus, cv. 'Hillquist').</title>
        <authorList>
            <person name="Bruna T."/>
            <person name="Aryal R."/>
            <person name="Dudchenko O."/>
            <person name="Sargent D.J."/>
            <person name="Mead D."/>
            <person name="Buti M."/>
            <person name="Cavallini A."/>
            <person name="Hytonen T."/>
            <person name="Andres J."/>
            <person name="Pham M."/>
            <person name="Weisz D."/>
            <person name="Mascagni F."/>
            <person name="Usai G."/>
            <person name="Natali L."/>
            <person name="Bassil N."/>
            <person name="Fernandez G.E."/>
            <person name="Lomsadze A."/>
            <person name="Armour M."/>
            <person name="Olukolu B."/>
            <person name="Poorten T."/>
            <person name="Britton C."/>
            <person name="Davik J."/>
            <person name="Ashrafi H."/>
            <person name="Aiden E.L."/>
            <person name="Borodovsky M."/>
            <person name="Worthington M."/>
        </authorList>
    </citation>
    <scope>NUCLEOTIDE SEQUENCE [LARGE SCALE GENOMIC DNA]</scope>
    <source>
        <strain evidence="7">PI 553951</strain>
    </source>
</reference>
<proteinExistence type="inferred from homology"/>
<dbReference type="Gene3D" id="1.25.40.10">
    <property type="entry name" value="Tetratricopeptide repeat domain"/>
    <property type="match status" value="1"/>
</dbReference>
<dbReference type="CDD" id="cd20069">
    <property type="entry name" value="5TM_Oxa1-like"/>
    <property type="match status" value="1"/>
</dbReference>
<evidence type="ECO:0000313" key="7">
    <source>
        <dbReference type="EMBL" id="KAK9919268.1"/>
    </source>
</evidence>
<dbReference type="PANTHER" id="PTHR12428:SF65">
    <property type="entry name" value="CYTOCHROME C OXIDASE ASSEMBLY PROTEIN COX18, MITOCHONDRIAL"/>
    <property type="match status" value="1"/>
</dbReference>
<evidence type="ECO:0000256" key="4">
    <source>
        <dbReference type="ARBA" id="ARBA00022989"/>
    </source>
</evidence>
<keyword evidence="4 6" id="KW-1133">Transmembrane helix</keyword>
<evidence type="ECO:0008006" key="9">
    <source>
        <dbReference type="Google" id="ProtNLM"/>
    </source>
</evidence>
<organism evidence="7 8">
    <name type="scientific">Rubus argutus</name>
    <name type="common">Southern blackberry</name>
    <dbReference type="NCBI Taxonomy" id="59490"/>
    <lineage>
        <taxon>Eukaryota</taxon>
        <taxon>Viridiplantae</taxon>
        <taxon>Streptophyta</taxon>
        <taxon>Embryophyta</taxon>
        <taxon>Tracheophyta</taxon>
        <taxon>Spermatophyta</taxon>
        <taxon>Magnoliopsida</taxon>
        <taxon>eudicotyledons</taxon>
        <taxon>Gunneridae</taxon>
        <taxon>Pentapetalae</taxon>
        <taxon>rosids</taxon>
        <taxon>fabids</taxon>
        <taxon>Rosales</taxon>
        <taxon>Rosaceae</taxon>
        <taxon>Rosoideae</taxon>
        <taxon>Rosoideae incertae sedis</taxon>
        <taxon>Rubus</taxon>
    </lineage>
</organism>
<name>A0AAW1W3U5_RUBAR</name>
<dbReference type="SUPFAM" id="SSF48452">
    <property type="entry name" value="TPR-like"/>
    <property type="match status" value="1"/>
</dbReference>
<dbReference type="GO" id="GO:0032977">
    <property type="term" value="F:membrane insertase activity"/>
    <property type="evidence" value="ECO:0007669"/>
    <property type="project" value="InterPro"/>
</dbReference>
<evidence type="ECO:0000256" key="2">
    <source>
        <dbReference type="ARBA" id="ARBA00010583"/>
    </source>
</evidence>
<evidence type="ECO:0000256" key="1">
    <source>
        <dbReference type="ARBA" id="ARBA00004141"/>
    </source>
</evidence>
<dbReference type="Proteomes" id="UP001457282">
    <property type="component" value="Unassembled WGS sequence"/>
</dbReference>
<evidence type="ECO:0000256" key="6">
    <source>
        <dbReference type="SAM" id="Phobius"/>
    </source>
</evidence>
<keyword evidence="3 6" id="KW-0812">Transmembrane</keyword>
<accession>A0AAW1W3U5</accession>